<dbReference type="PANTHER" id="PTHR13190">
    <property type="entry name" value="AUTOPHAGY-RELATED 2, ISOFORM A"/>
    <property type="match status" value="1"/>
</dbReference>
<dbReference type="GO" id="GO:0061723">
    <property type="term" value="P:glycophagy"/>
    <property type="evidence" value="ECO:0007669"/>
    <property type="project" value="TreeGrafter"/>
</dbReference>
<comment type="catalytic activity">
    <reaction evidence="10">
        <text>a 1,2-diacyl-sn-glycero-3-phospho-L-serine(in) = a 1,2-diacyl-sn-glycero-3-phospho-L-serine(out)</text>
        <dbReference type="Rhea" id="RHEA:38663"/>
        <dbReference type="ChEBI" id="CHEBI:57262"/>
    </reaction>
</comment>
<evidence type="ECO:0000256" key="2">
    <source>
        <dbReference type="ARBA" id="ARBA00004623"/>
    </source>
</evidence>
<evidence type="ECO:0000256" key="7">
    <source>
        <dbReference type="ARBA" id="ARBA00023006"/>
    </source>
</evidence>
<evidence type="ECO:0000256" key="13">
    <source>
        <dbReference type="SAM" id="MobiDB-lite"/>
    </source>
</evidence>
<protein>
    <recommendedName>
        <fullName evidence="4">Autophagy-related protein 2</fullName>
    </recommendedName>
</protein>
<feature type="compositionally biased region" description="Low complexity" evidence="13">
    <location>
        <begin position="142"/>
        <end position="152"/>
    </location>
</feature>
<evidence type="ECO:0000256" key="11">
    <source>
        <dbReference type="ARBA" id="ARBA00024615"/>
    </source>
</evidence>
<keyword evidence="15" id="KW-1185">Reference proteome</keyword>
<dbReference type="GO" id="GO:0005789">
    <property type="term" value="C:endoplasmic reticulum membrane"/>
    <property type="evidence" value="ECO:0007669"/>
    <property type="project" value="UniProtKB-SubCell"/>
</dbReference>
<proteinExistence type="inferred from homology"/>
<name>A0A7G3ZG61_9SACH</name>
<dbReference type="GO" id="GO:0034045">
    <property type="term" value="C:phagophore assembly site membrane"/>
    <property type="evidence" value="ECO:0007669"/>
    <property type="project" value="UniProtKB-SubCell"/>
</dbReference>
<feature type="region of interest" description="Disordered" evidence="13">
    <location>
        <begin position="135"/>
        <end position="162"/>
    </location>
</feature>
<dbReference type="Pfam" id="PF13329">
    <property type="entry name" value="ATG2_CAD"/>
    <property type="match status" value="1"/>
</dbReference>
<dbReference type="RefSeq" id="XP_037139172.1">
    <property type="nucleotide sequence ID" value="XM_037283276.1"/>
</dbReference>
<dbReference type="GO" id="GO:0000045">
    <property type="term" value="P:autophagosome assembly"/>
    <property type="evidence" value="ECO:0007669"/>
    <property type="project" value="TreeGrafter"/>
</dbReference>
<keyword evidence="9" id="KW-0472">Membrane</keyword>
<dbReference type="PANTHER" id="PTHR13190:SF1">
    <property type="entry name" value="AUTOPHAGY-RELATED 2, ISOFORM A"/>
    <property type="match status" value="1"/>
</dbReference>
<evidence type="ECO:0000256" key="6">
    <source>
        <dbReference type="ARBA" id="ARBA00022824"/>
    </source>
</evidence>
<reference evidence="14 15" key="1">
    <citation type="submission" date="2020-06" db="EMBL/GenBank/DDBJ databases">
        <title>The yeast mating-type switching endonuclease HO is a domesticated member of an unorthodox homing genetic element family.</title>
        <authorList>
            <person name="Coughlan A.Y."/>
            <person name="Lombardi L."/>
            <person name="Braun-Galleani S."/>
            <person name="Martos A.R."/>
            <person name="Galeote V."/>
            <person name="Bigey F."/>
            <person name="Dequin S."/>
            <person name="Byrne K.P."/>
            <person name="Wolfe K.H."/>
        </authorList>
    </citation>
    <scope>NUCLEOTIDE SEQUENCE [LARGE SCALE GENOMIC DNA]</scope>
    <source>
        <strain evidence="14 15">CBS764</strain>
    </source>
</reference>
<keyword evidence="7" id="KW-0072">Autophagy</keyword>
<dbReference type="GO" id="GO:0000422">
    <property type="term" value="P:autophagy of mitochondrion"/>
    <property type="evidence" value="ECO:0007669"/>
    <property type="project" value="TreeGrafter"/>
</dbReference>
<dbReference type="KEGG" id="tgb:HG536_0D00190"/>
<keyword evidence="8" id="KW-0445">Lipid transport</keyword>
<dbReference type="GO" id="GO:0032266">
    <property type="term" value="F:phosphatidylinositol-3-phosphate binding"/>
    <property type="evidence" value="ECO:0007669"/>
    <property type="project" value="TreeGrafter"/>
</dbReference>
<evidence type="ECO:0000256" key="5">
    <source>
        <dbReference type="ARBA" id="ARBA00022448"/>
    </source>
</evidence>
<dbReference type="GO" id="GO:0043495">
    <property type="term" value="F:protein-membrane adaptor activity"/>
    <property type="evidence" value="ECO:0007669"/>
    <property type="project" value="TreeGrafter"/>
</dbReference>
<dbReference type="Proteomes" id="UP000515788">
    <property type="component" value="Chromosome 4"/>
</dbReference>
<keyword evidence="5" id="KW-0813">Transport</keyword>
<dbReference type="InterPro" id="IPR026849">
    <property type="entry name" value="ATG2"/>
</dbReference>
<evidence type="ECO:0000313" key="14">
    <source>
        <dbReference type="EMBL" id="QLL32497.1"/>
    </source>
</evidence>
<evidence type="ECO:0000256" key="1">
    <source>
        <dbReference type="ARBA" id="ARBA00004406"/>
    </source>
</evidence>
<dbReference type="EMBL" id="CP059249">
    <property type="protein sequence ID" value="QLL32497.1"/>
    <property type="molecule type" value="Genomic_DNA"/>
</dbReference>
<gene>
    <name evidence="14" type="ORF">HG536_0D00190</name>
</gene>
<dbReference type="GO" id="GO:0034727">
    <property type="term" value="P:piecemeal microautophagy of the nucleus"/>
    <property type="evidence" value="ECO:0007669"/>
    <property type="project" value="TreeGrafter"/>
</dbReference>
<dbReference type="GeneID" id="59325665"/>
<dbReference type="GO" id="GO:0061908">
    <property type="term" value="C:phagophore"/>
    <property type="evidence" value="ECO:0007669"/>
    <property type="project" value="TreeGrafter"/>
</dbReference>
<evidence type="ECO:0000256" key="8">
    <source>
        <dbReference type="ARBA" id="ARBA00023055"/>
    </source>
</evidence>
<dbReference type="GO" id="GO:0006869">
    <property type="term" value="P:lipid transport"/>
    <property type="evidence" value="ECO:0007669"/>
    <property type="project" value="UniProtKB-KW"/>
</dbReference>
<comment type="catalytic activity">
    <reaction evidence="12">
        <text>a 1,2-diacyl-sn-glycero-3-phosphocholine(in) = a 1,2-diacyl-sn-glycero-3-phosphocholine(out)</text>
        <dbReference type="Rhea" id="RHEA:38571"/>
        <dbReference type="ChEBI" id="CHEBI:57643"/>
    </reaction>
</comment>
<evidence type="ECO:0000256" key="12">
    <source>
        <dbReference type="ARBA" id="ARBA00024631"/>
    </source>
</evidence>
<evidence type="ECO:0000256" key="10">
    <source>
        <dbReference type="ARBA" id="ARBA00024479"/>
    </source>
</evidence>
<organism evidence="14 15">
    <name type="scientific">Torulaspora globosa</name>
    <dbReference type="NCBI Taxonomy" id="48254"/>
    <lineage>
        <taxon>Eukaryota</taxon>
        <taxon>Fungi</taxon>
        <taxon>Dikarya</taxon>
        <taxon>Ascomycota</taxon>
        <taxon>Saccharomycotina</taxon>
        <taxon>Saccharomycetes</taxon>
        <taxon>Saccharomycetales</taxon>
        <taxon>Saccharomycetaceae</taxon>
        <taxon>Torulaspora</taxon>
    </lineage>
</organism>
<evidence type="ECO:0000256" key="4">
    <source>
        <dbReference type="ARBA" id="ARBA00018070"/>
    </source>
</evidence>
<comment type="similarity">
    <text evidence="3">Belongs to the ATG2 family.</text>
</comment>
<evidence type="ECO:0000256" key="9">
    <source>
        <dbReference type="ARBA" id="ARBA00023136"/>
    </source>
</evidence>
<evidence type="ECO:0000313" key="15">
    <source>
        <dbReference type="Proteomes" id="UP000515788"/>
    </source>
</evidence>
<keyword evidence="6" id="KW-0256">Endoplasmic reticulum</keyword>
<evidence type="ECO:0000256" key="3">
    <source>
        <dbReference type="ARBA" id="ARBA00009714"/>
    </source>
</evidence>
<accession>A0A7G3ZG61</accession>
<dbReference type="OrthoDB" id="18982at2759"/>
<dbReference type="GO" id="GO:0061709">
    <property type="term" value="P:reticulophagy"/>
    <property type="evidence" value="ECO:0007669"/>
    <property type="project" value="TreeGrafter"/>
</dbReference>
<sequence>MSSWILQNLQKRLLLYAVQQISILSNVDISNLHVSLGSSSRFTFDDLDLAVDELNIPQVTVESGTIKHLDLQLTVSGGVSIKGNGVEFVLRPVVHQHKGEPNTFSLTKSIQNLTSSIMQFSEPGAELQTEVDAAETGGGGIANSSGSISSSGEESETVPNVGTLENMRNKLLNVALSKLMISFEDLKVRFVLEDDSVVEVSLGSFDFQSEKDDLRNIALRRFTVGFAESQSACQSRKDMDSLLNSVTYTQNEAASLYMSAMESLQAEASGEKSEEELIKLIELVTWDEIEIKCQGLSSVDDLNLRDIDIHAKQLDIQLHKILALKEPVWDMLVRSAMHVNQNSEGQPTSLAGYKRFQKEQSLSEMLQKISIELGEINFHFSDLGSLSLKHLNYAIYEGERQEFEIGAVEFIGDGIVSTTSKEPILQGHFKNDEASVTLLDSLAIKLNLTVLEQFAALLQRGQQITYSLNKKMLIKKHPRRVLSHERKYHITAEPISLTLVLGEYEIRLNTEGVFSDLFPTVFRTNAITVERLSRNGNEIILRCQDVSLITSRSRVQLNYHDESLEESLLTSRFVCKIDDVIIKVAHDKLNRLIVDTEKIGEIFGKIQHESGEKVKKEHMKRSVRILQSSNIMYKNTELAIFALVVNKLTAEVRQFLNQDFGSLAINIDSIMSAVTEDGNTTAFCKRIECNRLAPDINENVIKPIKLSDADSPLVYVCRKSGGKLKVTLTNLAFTYYARWLDIFKATTKNNSSQSKQGESRNDEQLEVKVLDSSLILRPYRLNAALALVIDQLLCTGKSPFDHIKCTLKSGSLLLIDDFSSVKTLEDRHWPSLPAFYARQGFSAIGRYELMSARINSSKPAISLKLKCHNIVASLCADSAHTLTQVCIDLKYPLTFPDDQKYNYSRDQSIDTFKDIDLNFFNSSHIRQEVDSYNRGEEELIHINDDWETNEPSLNDSLSDATNQTVDVQEAYLDVVQELRTTAAHENQKPIDLNLELEIDKIMIKLFDGYDWKFTRKSISRTIDRVDQQMKAWSAEPNSTNQMSMTIFDSIYVSANASDTVDLQKRVNDEIQGEDKSPIYVRKANLHPSRHYKAAVQLDNLRLVFKAYDISDSDSNTDTSAEQVNEAVLTIHRFDIIDNVPTSTWKKFLTLLRHEQWPLDRPMVRLDLATYRPMSYLMATELTLGVEFAPLRLHIDQDALDFLIKFGEFKDSRFELIDEYPDIAFIQKFTTNSVKLKLDYKPKKVDYSGLRSGHASELMNFFILDGSNITLKGIVLYGINGFTELNAALKAVWTPDITSRQIPGVLEGFAPIKSILALGSGVKALVGSPATHSIEDGPAKGGLKKGCNVFVRTATGDFVRLGAKLAAGTQTVLENAEQMLGGDGSNGRMYKFDEPALDMNSLLEEDQLVGGSNPQVKGRRPAALVIDPSAGDEGEPKIVSLYADQPLDIHMGLEEAYHSLEKHMHLVYDVVWRTKGELRERDAGAAAAAVSVAKVAPVAIIRPLIGATEAVAKALQGISNHFDKEQIDDINDKYKSIKLKK</sequence>
<comment type="subcellular location">
    <subcellularLocation>
        <location evidence="1">Endoplasmic reticulum membrane</location>
        <topology evidence="1">Peripheral membrane protein</topology>
    </subcellularLocation>
    <subcellularLocation>
        <location evidence="2">Preautophagosomal structure membrane</location>
        <topology evidence="2">Peripheral membrane protein</topology>
    </subcellularLocation>
</comment>
<comment type="catalytic activity">
    <reaction evidence="11">
        <text>a 1,2-diacyl-sn-glycero-3-phosphoethanolamine(in) = a 1,2-diacyl-sn-glycero-3-phosphoethanolamine(out)</text>
        <dbReference type="Rhea" id="RHEA:38895"/>
        <dbReference type="ChEBI" id="CHEBI:64612"/>
    </reaction>
</comment>